<evidence type="ECO:0000256" key="2">
    <source>
        <dbReference type="ARBA" id="ARBA00009539"/>
    </source>
</evidence>
<dbReference type="GO" id="GO:0004146">
    <property type="term" value="F:dihydrofolate reductase activity"/>
    <property type="evidence" value="ECO:0007669"/>
    <property type="project" value="UniProtKB-EC"/>
</dbReference>
<evidence type="ECO:0000313" key="12">
    <source>
        <dbReference type="Proteomes" id="UP000216316"/>
    </source>
</evidence>
<keyword evidence="12" id="KW-1185">Reference proteome</keyword>
<dbReference type="GO" id="GO:0016301">
    <property type="term" value="F:kinase activity"/>
    <property type="evidence" value="ECO:0007669"/>
    <property type="project" value="UniProtKB-KW"/>
</dbReference>
<evidence type="ECO:0000256" key="5">
    <source>
        <dbReference type="ARBA" id="ARBA00022857"/>
    </source>
</evidence>
<comment type="catalytic activity">
    <reaction evidence="7">
        <text>(6S)-5,6,7,8-tetrahydrofolate + NADP(+) = 7,8-dihydrofolate + NADPH + H(+)</text>
        <dbReference type="Rhea" id="RHEA:15009"/>
        <dbReference type="ChEBI" id="CHEBI:15378"/>
        <dbReference type="ChEBI" id="CHEBI:57451"/>
        <dbReference type="ChEBI" id="CHEBI:57453"/>
        <dbReference type="ChEBI" id="CHEBI:57783"/>
        <dbReference type="ChEBI" id="CHEBI:58349"/>
        <dbReference type="EC" id="1.5.1.3"/>
    </reaction>
</comment>
<reference evidence="9 12" key="2">
    <citation type="submission" date="2017-05" db="EMBL/GenBank/DDBJ databases">
        <authorList>
            <person name="Lin X.B."/>
            <person name="Stothard P."/>
            <person name="Tasseva G."/>
            <person name="Walter J."/>
        </authorList>
    </citation>
    <scope>NUCLEOTIDE SEQUENCE [LARGE SCALE GENOMIC DNA]</scope>
    <source>
        <strain evidence="9 12">609u</strain>
    </source>
</reference>
<comment type="pathway">
    <text evidence="1 7">Cofactor biosynthesis; tetrahydrofolate biosynthesis; 5,6,7,8-tetrahydrofolate from 7,8-dihydrofolate: step 1/1.</text>
</comment>
<dbReference type="AlphaFoldDB" id="A0A256LCQ7"/>
<dbReference type="GO" id="GO:0046655">
    <property type="term" value="P:folic acid metabolic process"/>
    <property type="evidence" value="ECO:0007669"/>
    <property type="project" value="TreeGrafter"/>
</dbReference>
<keyword evidence="5 7" id="KW-0521">NADP</keyword>
<keyword evidence="4 7" id="KW-0554">One-carbon metabolism</keyword>
<feature type="domain" description="DHFR" evidence="8">
    <location>
        <begin position="1"/>
        <end position="166"/>
    </location>
</feature>
<dbReference type="InterPro" id="IPR012259">
    <property type="entry name" value="DHFR"/>
</dbReference>
<dbReference type="Proteomes" id="UP000215828">
    <property type="component" value="Unassembled WGS sequence"/>
</dbReference>
<evidence type="ECO:0000313" key="9">
    <source>
        <dbReference type="EMBL" id="OYR88214.1"/>
    </source>
</evidence>
<comment type="similarity">
    <text evidence="2 7">Belongs to the dihydrofolate reductase family.</text>
</comment>
<dbReference type="Gene3D" id="3.40.430.10">
    <property type="entry name" value="Dihydrofolate Reductase, subunit A"/>
    <property type="match status" value="1"/>
</dbReference>
<dbReference type="GO" id="GO:0046452">
    <property type="term" value="P:dihydrofolate metabolic process"/>
    <property type="evidence" value="ECO:0007669"/>
    <property type="project" value="TreeGrafter"/>
</dbReference>
<dbReference type="CDD" id="cd00209">
    <property type="entry name" value="DHFR"/>
    <property type="match status" value="1"/>
</dbReference>
<dbReference type="EMBL" id="NGNX01000055">
    <property type="protein sequence ID" value="OYR90377.1"/>
    <property type="molecule type" value="Genomic_DNA"/>
</dbReference>
<dbReference type="GO" id="GO:0046654">
    <property type="term" value="P:tetrahydrofolate biosynthetic process"/>
    <property type="evidence" value="ECO:0007669"/>
    <property type="project" value="UniProtKB-UniPathway"/>
</dbReference>
<dbReference type="InterPro" id="IPR001796">
    <property type="entry name" value="DHFR_dom"/>
</dbReference>
<dbReference type="PANTHER" id="PTHR48069:SF3">
    <property type="entry name" value="DIHYDROFOLATE REDUCTASE"/>
    <property type="match status" value="1"/>
</dbReference>
<dbReference type="Pfam" id="PF00186">
    <property type="entry name" value="DHFR_1"/>
    <property type="match status" value="1"/>
</dbReference>
<organism evidence="10 11">
    <name type="scientific">Lactobacillus taiwanensis</name>
    <dbReference type="NCBI Taxonomy" id="508451"/>
    <lineage>
        <taxon>Bacteria</taxon>
        <taxon>Bacillati</taxon>
        <taxon>Bacillota</taxon>
        <taxon>Bacilli</taxon>
        <taxon>Lactobacillales</taxon>
        <taxon>Lactobacillaceae</taxon>
        <taxon>Lactobacillus</taxon>
    </lineage>
</organism>
<evidence type="ECO:0000256" key="4">
    <source>
        <dbReference type="ARBA" id="ARBA00022563"/>
    </source>
</evidence>
<dbReference type="GO" id="GO:0006730">
    <property type="term" value="P:one-carbon metabolic process"/>
    <property type="evidence" value="ECO:0007669"/>
    <property type="project" value="UniProtKB-KW"/>
</dbReference>
<evidence type="ECO:0000313" key="10">
    <source>
        <dbReference type="EMBL" id="OYR90377.1"/>
    </source>
</evidence>
<dbReference type="GO" id="GO:0050661">
    <property type="term" value="F:NADP binding"/>
    <property type="evidence" value="ECO:0007669"/>
    <property type="project" value="InterPro"/>
</dbReference>
<accession>A0A256LCQ7</accession>
<protein>
    <recommendedName>
        <fullName evidence="3 7">Dihydrofolate reductase</fullName>
        <ecNumber evidence="3 7">1.5.1.3</ecNumber>
    </recommendedName>
</protein>
<dbReference type="EC" id="1.5.1.3" evidence="3 7"/>
<evidence type="ECO:0000256" key="6">
    <source>
        <dbReference type="ARBA" id="ARBA00023002"/>
    </source>
</evidence>
<proteinExistence type="inferred from homology"/>
<gene>
    <name evidence="9" type="ORF">CBF53_04510</name>
    <name evidence="10" type="ORF">CBF70_08945</name>
</gene>
<comment type="caution">
    <text evidence="10">The sequence shown here is derived from an EMBL/GenBank/DDBJ whole genome shotgun (WGS) entry which is preliminary data.</text>
</comment>
<dbReference type="InterPro" id="IPR024072">
    <property type="entry name" value="DHFR-like_dom_sf"/>
</dbReference>
<dbReference type="EMBL" id="NGNV01000012">
    <property type="protein sequence ID" value="OYR88214.1"/>
    <property type="molecule type" value="Genomic_DNA"/>
</dbReference>
<evidence type="ECO:0000256" key="3">
    <source>
        <dbReference type="ARBA" id="ARBA00012856"/>
    </source>
</evidence>
<sequence>MLRFIWAEDEASYIGYQGRLPWHLPADMKHFKELTSDHVIVMGRKTFESFPGLLPKREHVILSTSPILQREYQDNPRVKIFSQIEQLRNWLGNHSNEIIDIIGGARLFEEFKNDVDVLQKTKIHHLFVGDTKMSDINYDDFKLFNIEKHSADNKNEFDYDFLEYKRIKK</sequence>
<comment type="function">
    <text evidence="7">Key enzyme in folate metabolism. Catalyzes an essential reaction for de novo glycine and purine synthesis, and for DNA precursor synthesis.</text>
</comment>
<dbReference type="Proteomes" id="UP000216316">
    <property type="component" value="Unassembled WGS sequence"/>
</dbReference>
<dbReference type="PANTHER" id="PTHR48069">
    <property type="entry name" value="DIHYDROFOLATE REDUCTASE"/>
    <property type="match status" value="1"/>
</dbReference>
<evidence type="ECO:0000256" key="7">
    <source>
        <dbReference type="PIRNR" id="PIRNR000194"/>
    </source>
</evidence>
<reference evidence="10 11" key="1">
    <citation type="submission" date="2017-04" db="EMBL/GenBank/DDBJ databases">
        <authorList>
            <person name="Afonso C.L."/>
            <person name="Miller P.J."/>
            <person name="Scott M.A."/>
            <person name="Spackman E."/>
            <person name="Goraichik I."/>
            <person name="Dimitrov K.M."/>
            <person name="Suarez D.L."/>
            <person name="Swayne D.E."/>
        </authorList>
    </citation>
    <scope>NUCLEOTIDE SEQUENCE [LARGE SCALE GENOMIC DNA]</scope>
    <source>
        <strain evidence="10 11">609q</strain>
    </source>
</reference>
<dbReference type="PROSITE" id="PS51330">
    <property type="entry name" value="DHFR_2"/>
    <property type="match status" value="1"/>
</dbReference>
<dbReference type="SUPFAM" id="SSF53597">
    <property type="entry name" value="Dihydrofolate reductase-like"/>
    <property type="match status" value="1"/>
</dbReference>
<keyword evidence="10" id="KW-0808">Transferase</keyword>
<dbReference type="PIRSF" id="PIRSF000194">
    <property type="entry name" value="DHFR"/>
    <property type="match status" value="1"/>
</dbReference>
<reference evidence="11 12" key="3">
    <citation type="submission" date="2017-09" db="EMBL/GenBank/DDBJ databases">
        <title>Tripartite evolution among Lactobacillus johnsonii, Lactobacillus taiwanensis, Lactobacillus reuteri and their rodent host.</title>
        <authorList>
            <person name="Wang T."/>
            <person name="Knowles S."/>
            <person name="Cheng C."/>
        </authorList>
    </citation>
    <scope>NUCLEOTIDE SEQUENCE [LARGE SCALE GENOMIC DNA]</scope>
    <source>
        <strain evidence="10 11">609q</strain>
        <strain evidence="9 12">609u</strain>
    </source>
</reference>
<evidence type="ECO:0000313" key="11">
    <source>
        <dbReference type="Proteomes" id="UP000215828"/>
    </source>
</evidence>
<dbReference type="GO" id="GO:0005829">
    <property type="term" value="C:cytosol"/>
    <property type="evidence" value="ECO:0007669"/>
    <property type="project" value="TreeGrafter"/>
</dbReference>
<dbReference type="PRINTS" id="PR00070">
    <property type="entry name" value="DHFR"/>
</dbReference>
<dbReference type="RefSeq" id="WP_094496694.1">
    <property type="nucleotide sequence ID" value="NZ_CAOXJC010000003.1"/>
</dbReference>
<name>A0A256LCQ7_9LACO</name>
<dbReference type="UniPathway" id="UPA00077">
    <property type="reaction ID" value="UER00158"/>
</dbReference>
<keyword evidence="6 7" id="KW-0560">Oxidoreductase</keyword>
<evidence type="ECO:0000259" key="8">
    <source>
        <dbReference type="PROSITE" id="PS51330"/>
    </source>
</evidence>
<keyword evidence="10" id="KW-0418">Kinase</keyword>
<evidence type="ECO:0000256" key="1">
    <source>
        <dbReference type="ARBA" id="ARBA00004903"/>
    </source>
</evidence>